<dbReference type="RefSeq" id="XP_043049656.1">
    <property type="nucleotide sequence ID" value="XM_043195483.1"/>
</dbReference>
<dbReference type="CDD" id="cd14868">
    <property type="entry name" value="uS7_Mitochondria_Fungi"/>
    <property type="match status" value="1"/>
</dbReference>
<keyword evidence="3 4" id="KW-0687">Ribonucleoprotein</keyword>
<dbReference type="GO" id="GO:0005840">
    <property type="term" value="C:ribosome"/>
    <property type="evidence" value="ECO:0007669"/>
    <property type="project" value="UniProtKB-KW"/>
</dbReference>
<evidence type="ECO:0000256" key="2">
    <source>
        <dbReference type="ARBA" id="ARBA00022980"/>
    </source>
</evidence>
<evidence type="ECO:0000256" key="1">
    <source>
        <dbReference type="ARBA" id="ARBA00007151"/>
    </source>
</evidence>
<dbReference type="InterPro" id="IPR036823">
    <property type="entry name" value="Ribosomal_uS7_dom_sf"/>
</dbReference>
<dbReference type="OrthoDB" id="9972728at2759"/>
<dbReference type="Proteomes" id="UP000790833">
    <property type="component" value="Unassembled WGS sequence"/>
</dbReference>
<dbReference type="AlphaFoldDB" id="A0A9P7VB30"/>
<dbReference type="Pfam" id="PF00177">
    <property type="entry name" value="Ribosomal_S7"/>
    <property type="match status" value="1"/>
</dbReference>
<dbReference type="InterPro" id="IPR023798">
    <property type="entry name" value="Ribosomal_uS7_dom"/>
</dbReference>
<dbReference type="GO" id="GO:0006412">
    <property type="term" value="P:translation"/>
    <property type="evidence" value="ECO:0007669"/>
    <property type="project" value="InterPro"/>
</dbReference>
<accession>A0A9P7VB30</accession>
<name>A0A9P7VB30_9ASCO</name>
<evidence type="ECO:0000259" key="5">
    <source>
        <dbReference type="Pfam" id="PF00177"/>
    </source>
</evidence>
<evidence type="ECO:0000256" key="4">
    <source>
        <dbReference type="RuleBase" id="RU003619"/>
    </source>
</evidence>
<evidence type="ECO:0000313" key="7">
    <source>
        <dbReference type="Proteomes" id="UP000790833"/>
    </source>
</evidence>
<dbReference type="GO" id="GO:0003723">
    <property type="term" value="F:RNA binding"/>
    <property type="evidence" value="ECO:0007669"/>
    <property type="project" value="InterPro"/>
</dbReference>
<dbReference type="GeneID" id="66118191"/>
<proteinExistence type="inferred from homology"/>
<dbReference type="InterPro" id="IPR047988">
    <property type="entry name" value="Ribosomal_uS7m_fungi"/>
</dbReference>
<dbReference type="InterPro" id="IPR020606">
    <property type="entry name" value="Ribosomal_uS7_CS"/>
</dbReference>
<comment type="caution">
    <text evidence="6">The sequence shown here is derived from an EMBL/GenBank/DDBJ whole genome shotgun (WGS) entry which is preliminary data.</text>
</comment>
<comment type="similarity">
    <text evidence="1 4">Belongs to the universal ribosomal protein uS7 family.</text>
</comment>
<dbReference type="PANTHER" id="PTHR11205">
    <property type="entry name" value="RIBOSOMAL PROTEIN S7"/>
    <property type="match status" value="1"/>
</dbReference>
<dbReference type="GO" id="GO:0003735">
    <property type="term" value="F:structural constituent of ribosome"/>
    <property type="evidence" value="ECO:0007669"/>
    <property type="project" value="InterPro"/>
</dbReference>
<protein>
    <recommendedName>
        <fullName evidence="5">Small ribosomal subunit protein uS7 domain-containing protein</fullName>
    </recommendedName>
</protein>
<dbReference type="GO" id="GO:1990904">
    <property type="term" value="C:ribonucleoprotein complex"/>
    <property type="evidence" value="ECO:0007669"/>
    <property type="project" value="UniProtKB-KW"/>
</dbReference>
<reference evidence="6" key="1">
    <citation type="submission" date="2021-03" db="EMBL/GenBank/DDBJ databases">
        <authorList>
            <person name="Palmer J.M."/>
        </authorList>
    </citation>
    <scope>NUCLEOTIDE SEQUENCE</scope>
    <source>
        <strain evidence="6">ARV_011</strain>
    </source>
</reference>
<evidence type="ECO:0000313" key="6">
    <source>
        <dbReference type="EMBL" id="KAG7194109.1"/>
    </source>
</evidence>
<dbReference type="EMBL" id="JAHMUF010000008">
    <property type="protein sequence ID" value="KAG7194109.1"/>
    <property type="molecule type" value="Genomic_DNA"/>
</dbReference>
<dbReference type="Gene3D" id="1.10.455.10">
    <property type="entry name" value="Ribosomal protein S7 domain"/>
    <property type="match status" value="1"/>
</dbReference>
<feature type="domain" description="Small ribosomal subunit protein uS7" evidence="5">
    <location>
        <begin position="120"/>
        <end position="256"/>
    </location>
</feature>
<organism evidence="6 7">
    <name type="scientific">Scheffersomyces spartinae</name>
    <dbReference type="NCBI Taxonomy" id="45513"/>
    <lineage>
        <taxon>Eukaryota</taxon>
        <taxon>Fungi</taxon>
        <taxon>Dikarya</taxon>
        <taxon>Ascomycota</taxon>
        <taxon>Saccharomycotina</taxon>
        <taxon>Pichiomycetes</taxon>
        <taxon>Debaryomycetaceae</taxon>
        <taxon>Scheffersomyces</taxon>
    </lineage>
</organism>
<dbReference type="InterPro" id="IPR000235">
    <property type="entry name" value="Ribosomal_uS7"/>
</dbReference>
<keyword evidence="7" id="KW-1185">Reference proteome</keyword>
<sequence>MIRNSLKVVQGAGSKIWLPVQQKSVALCVATAVRFNSNKASTITKSSLTAQVYPINKESISEKDVDDWLAAVKSLRQKHHPETEAEVYVSQLADPHNVVVDKFEPSQQQIEEAEALKSFKIPGKQDALLSHLTNLIMRSGKKARAEKIVHNALYIVYLKTRQDPVALLYDTVNRLAPVVTTRVKRTGHAKNYTVPVALRKRQAENFALKWIIEGSEKKRSPDFSVRLAEEIISAFEGKSAGYDKRSQMHKAAMTNRSYVFLIK</sequence>
<keyword evidence="2 4" id="KW-0689">Ribosomal protein</keyword>
<dbReference type="SUPFAM" id="SSF47973">
    <property type="entry name" value="Ribosomal protein S7"/>
    <property type="match status" value="1"/>
</dbReference>
<gene>
    <name evidence="6" type="ORF">KQ657_004817</name>
</gene>
<dbReference type="PROSITE" id="PS00052">
    <property type="entry name" value="RIBOSOMAL_S7"/>
    <property type="match status" value="1"/>
</dbReference>
<evidence type="ECO:0000256" key="3">
    <source>
        <dbReference type="ARBA" id="ARBA00023274"/>
    </source>
</evidence>